<reference evidence="3" key="1">
    <citation type="submission" date="2015-12" db="EMBL/GenBank/DDBJ databases">
        <authorList>
            <person name="Shamseldin A."/>
            <person name="Moawad H."/>
            <person name="Abd El-Rahim W.M."/>
            <person name="Sadowsky M.J."/>
        </authorList>
    </citation>
    <scope>NUCLEOTIDE SEQUENCE [LARGE SCALE GENOMIC DNA]</scope>
    <source>
        <strain evidence="3">JAM AC0309</strain>
    </source>
</reference>
<reference evidence="2 3" key="2">
    <citation type="submission" date="2016-01" db="EMBL/GenBank/DDBJ databases">
        <title>Microcella alkaliphila JAM AC0309 whole genome shotgun sequence.</title>
        <authorList>
            <person name="Kurata A."/>
            <person name="Hirose Y."/>
            <person name="Kishimoto N."/>
            <person name="Kobayashi T."/>
        </authorList>
    </citation>
    <scope>NUCLEOTIDE SEQUENCE [LARGE SCALE GENOMIC DNA]</scope>
    <source>
        <strain evidence="2 3">JAM AC0309</strain>
    </source>
</reference>
<dbReference type="KEGG" id="malk:MalAC0309_1210"/>
<dbReference type="OrthoDB" id="9758243at2"/>
<evidence type="ECO:0000259" key="1">
    <source>
        <dbReference type="PROSITE" id="PS51192"/>
    </source>
</evidence>
<proteinExistence type="predicted"/>
<dbReference type="RefSeq" id="WP_096421201.1">
    <property type="nucleotide sequence ID" value="NZ_AP017315.1"/>
</dbReference>
<dbReference type="AlphaFoldDB" id="A0A0U4NUQ4"/>
<dbReference type="Proteomes" id="UP000218965">
    <property type="component" value="Chromosome"/>
</dbReference>
<dbReference type="GO" id="GO:0005524">
    <property type="term" value="F:ATP binding"/>
    <property type="evidence" value="ECO:0007669"/>
    <property type="project" value="UniProtKB-KW"/>
</dbReference>
<dbReference type="InterPro" id="IPR007409">
    <property type="entry name" value="Restrct_endonuc_type1_HsdR_N"/>
</dbReference>
<dbReference type="InterPro" id="IPR040980">
    <property type="entry name" value="SWI2_SNF2"/>
</dbReference>
<dbReference type="Pfam" id="PF04313">
    <property type="entry name" value="HSDR_N"/>
    <property type="match status" value="1"/>
</dbReference>
<dbReference type="EMBL" id="AP017315">
    <property type="protein sequence ID" value="BAU32067.1"/>
    <property type="molecule type" value="Genomic_DNA"/>
</dbReference>
<accession>A0A0U4NUQ4</accession>
<dbReference type="InterPro" id="IPR027417">
    <property type="entry name" value="P-loop_NTPase"/>
</dbReference>
<protein>
    <submittedName>
        <fullName evidence="2">Type III restriction protein res subunit</fullName>
    </submittedName>
</protein>
<dbReference type="PROSITE" id="PS51192">
    <property type="entry name" value="HELICASE_ATP_BIND_1"/>
    <property type="match status" value="1"/>
</dbReference>
<dbReference type="SUPFAM" id="SSF52540">
    <property type="entry name" value="P-loop containing nucleoside triphosphate hydrolases"/>
    <property type="match status" value="1"/>
</dbReference>
<dbReference type="REBASE" id="135595">
    <property type="entry name" value="Mal309ORF1205P"/>
</dbReference>
<dbReference type="InterPro" id="IPR014001">
    <property type="entry name" value="Helicase_ATP-bd"/>
</dbReference>
<dbReference type="SMART" id="SM00487">
    <property type="entry name" value="DEXDc"/>
    <property type="match status" value="1"/>
</dbReference>
<feature type="domain" description="Helicase ATP-binding" evidence="1">
    <location>
        <begin position="306"/>
        <end position="508"/>
    </location>
</feature>
<gene>
    <name evidence="2" type="ORF">MalAC0309_1210</name>
</gene>
<evidence type="ECO:0000313" key="3">
    <source>
        <dbReference type="Proteomes" id="UP000218965"/>
    </source>
</evidence>
<dbReference type="Gene3D" id="3.40.50.300">
    <property type="entry name" value="P-loop containing nucleotide triphosphate hydrolases"/>
    <property type="match status" value="2"/>
</dbReference>
<dbReference type="GO" id="GO:0009035">
    <property type="term" value="F:type I site-specific deoxyribonuclease activity"/>
    <property type="evidence" value="ECO:0007669"/>
    <property type="project" value="UniProtKB-EC"/>
</dbReference>
<dbReference type="Pfam" id="PF22679">
    <property type="entry name" value="T1R_D3-like"/>
    <property type="match status" value="1"/>
</dbReference>
<organism evidence="2 3">
    <name type="scientific">Microcella alkaliphila</name>
    <dbReference type="NCBI Taxonomy" id="279828"/>
    <lineage>
        <taxon>Bacteria</taxon>
        <taxon>Bacillati</taxon>
        <taxon>Actinomycetota</taxon>
        <taxon>Actinomycetes</taxon>
        <taxon>Micrococcales</taxon>
        <taxon>Microbacteriaceae</taxon>
        <taxon>Microcella</taxon>
    </lineage>
</organism>
<dbReference type="PANTHER" id="PTHR42927">
    <property type="entry name" value="HELICASE SUPERFAMILY 1 AND 2 DOMAIN-CONTAINING PROTEIN"/>
    <property type="match status" value="1"/>
</dbReference>
<dbReference type="PANTHER" id="PTHR42927:SF1">
    <property type="entry name" value="HELICASE SUPERFAMILY 1 AND 2 DOMAIN-CONTAINING PROTEIN"/>
    <property type="match status" value="1"/>
</dbReference>
<dbReference type="Pfam" id="PF18766">
    <property type="entry name" value="SWI2_SNF2"/>
    <property type="match status" value="1"/>
</dbReference>
<dbReference type="GO" id="GO:0009307">
    <property type="term" value="P:DNA restriction-modification system"/>
    <property type="evidence" value="ECO:0007669"/>
    <property type="project" value="UniProtKB-KW"/>
</dbReference>
<name>A0A0U4NUQ4_9MICO</name>
<dbReference type="InterPro" id="IPR055180">
    <property type="entry name" value="HsdR_RecA-like_helicase_dom_2"/>
</dbReference>
<dbReference type="GO" id="GO:0003677">
    <property type="term" value="F:DNA binding"/>
    <property type="evidence" value="ECO:0007669"/>
    <property type="project" value="UniProtKB-KW"/>
</dbReference>
<evidence type="ECO:0000313" key="2">
    <source>
        <dbReference type="EMBL" id="BAU32067.1"/>
    </source>
</evidence>
<sequence length="1020" mass="113320">MAIHNEKPFEDEICAHLAANGWLYSPTDHEADAVYDRQRAIIPSDVFAWLEATQPDTLAKAIRPATAERDREALLDRLVKSLDAPFETSGGLQGGTLAVLRRGFESVPHKFAMAQFKPADDLNATTNAAYAAMRMRVMRQVHYSTKNQKSIDLVLFVNGLPVATIELKTDFTQSVHDAMRQYREDRHPKGEPLLSFGRRALVHFAVSNRDVQMTTKLEGVATRFLPFNQGDDGRAGNPVSATGSSTAYLWERVLQRDAWLNIIGRFMHLEVSKTVDPVTGAVVKRETLLFPRYHQWESVTKLIETARDEGPGHKYLIQHSAGSGKTNSIAWTAHQLSTLHRADGSKAFDSVIVVTDRTVLDSQLQDAIRQIDAKTGVVWAIESGSGSKSERLAEALSKRAPIIVVTIQTFGFVAEKLGSLPDMSFAIIADEAHSSQTGTTANKVKQVLSPEEAADLDDGGEVDLESLLAVQMQSRSNATNISYFAYTATPKAKTLELFGRADADGRPKPFHLYTMQQAIEEGFILDVLKNYTPYRVAFKLAHDGHEVDDEAPLVDKSAAVKQLMNWVRLHEFNISQKVRIIVEHFVSNVAWRLDGKAKAMVVTGSRREAVRYKLAFDRYIQEAGYGDVAALVAFSGEVRDDELSPEPFTEASMNPGLKGRSLPQAFATDDYQVMLVANKFQTGFDQPLLVAMYVDKKLSGVTAVQTFSRLNRMATGKEFTCVLDFVNDPDVIRDSFAPYFRDARLSEVSDPNVVVDLRAKLEAFGMWEWHEVEAAARAQLLEQGNNAYFAAIEPGRSRFVTRLTDALVGHDAEEAERLHLFRSDLTSFVNAYDFLSQVINFENTELEKLNIYARGLARLIREENMRVPIDLTGVELVTYSVKKGEDRDIALIDADVEIDPPGGGEAKKLKDPQLVMLEEAVAQLNQLFDSEDFTDADFVGMATHVAGKVREQEEITQQRKANTEKQFLASPDLTAAVVTAIIAARENNGKMADELFDDRQKLGQFVAIIGKLIYHHGAAA</sequence>
<dbReference type="Gene3D" id="3.90.1570.50">
    <property type="match status" value="1"/>
</dbReference>